<dbReference type="Proteomes" id="UP000285908">
    <property type="component" value="Unassembled WGS sequence"/>
</dbReference>
<feature type="domain" description="TadE-like" evidence="2">
    <location>
        <begin position="20"/>
        <end position="60"/>
    </location>
</feature>
<dbReference type="Pfam" id="PF07811">
    <property type="entry name" value="TadE"/>
    <property type="match status" value="1"/>
</dbReference>
<keyword evidence="1" id="KW-1133">Transmembrane helix</keyword>
<organism evidence="3 4">
    <name type="scientific">Mesobaculum littorinae</name>
    <dbReference type="NCBI Taxonomy" id="2486419"/>
    <lineage>
        <taxon>Bacteria</taxon>
        <taxon>Pseudomonadati</taxon>
        <taxon>Pseudomonadota</taxon>
        <taxon>Alphaproteobacteria</taxon>
        <taxon>Rhodobacterales</taxon>
        <taxon>Roseobacteraceae</taxon>
        <taxon>Mesobaculum</taxon>
    </lineage>
</organism>
<dbReference type="RefSeq" id="WP_127905878.1">
    <property type="nucleotide sequence ID" value="NZ_RQXX01000002.1"/>
</dbReference>
<name>A0A438AJ66_9RHOB</name>
<proteinExistence type="predicted"/>
<accession>A0A438AJ66</accession>
<keyword evidence="1" id="KW-0472">Membrane</keyword>
<dbReference type="EMBL" id="RQXX01000002">
    <property type="protein sequence ID" value="RVV98647.1"/>
    <property type="molecule type" value="Genomic_DNA"/>
</dbReference>
<sequence length="135" mass="14482">MFGARRVSRLFGRFAAENDGSATVEGVLWLPIFFAFFVGIADASLIFFGRAQALQVTQDANRFYSIGRLDADGAEAYIENALSALSARVQATTSLSGGIITTQVIMPSSDLVAVGFITALTEIDVSVTMHHVMEN</sequence>
<dbReference type="InterPro" id="IPR012495">
    <property type="entry name" value="TadE-like_dom"/>
</dbReference>
<gene>
    <name evidence="3" type="ORF">EKE94_06965</name>
</gene>
<dbReference type="AlphaFoldDB" id="A0A438AJ66"/>
<dbReference type="OrthoDB" id="7873328at2"/>
<keyword evidence="4" id="KW-1185">Reference proteome</keyword>
<evidence type="ECO:0000259" key="2">
    <source>
        <dbReference type="Pfam" id="PF07811"/>
    </source>
</evidence>
<reference evidence="3 4" key="1">
    <citation type="submission" date="2018-11" db="EMBL/GenBank/DDBJ databases">
        <title>Mesobaculum littorinae gen. nov., sp. nov., isolated from Littorina scabra that represents a novel genus of the order Rhodobacteraceae.</title>
        <authorList>
            <person name="Li F."/>
        </authorList>
    </citation>
    <scope>NUCLEOTIDE SEQUENCE [LARGE SCALE GENOMIC DNA]</scope>
    <source>
        <strain evidence="3 4">M0103</strain>
    </source>
</reference>
<evidence type="ECO:0000256" key="1">
    <source>
        <dbReference type="SAM" id="Phobius"/>
    </source>
</evidence>
<keyword evidence="1" id="KW-0812">Transmembrane</keyword>
<comment type="caution">
    <text evidence="3">The sequence shown here is derived from an EMBL/GenBank/DDBJ whole genome shotgun (WGS) entry which is preliminary data.</text>
</comment>
<feature type="transmembrane region" description="Helical" evidence="1">
    <location>
        <begin position="28"/>
        <end position="48"/>
    </location>
</feature>
<protein>
    <submittedName>
        <fullName evidence="3">Pilus assembly protein</fullName>
    </submittedName>
</protein>
<evidence type="ECO:0000313" key="4">
    <source>
        <dbReference type="Proteomes" id="UP000285908"/>
    </source>
</evidence>
<evidence type="ECO:0000313" key="3">
    <source>
        <dbReference type="EMBL" id="RVV98647.1"/>
    </source>
</evidence>